<keyword evidence="3" id="KW-0378">Hydrolase</keyword>
<dbReference type="InterPro" id="IPR020097">
    <property type="entry name" value="PsdUridine_synth_TruA_a/b_dom"/>
</dbReference>
<dbReference type="AlphaFoldDB" id="A0A182IRN8"/>
<dbReference type="InterPro" id="IPR020422">
    <property type="entry name" value="TYR_PHOSPHATASE_DUAL_dom"/>
</dbReference>
<dbReference type="Pfam" id="PF00782">
    <property type="entry name" value="DSPc"/>
    <property type="match status" value="1"/>
</dbReference>
<evidence type="ECO:0000256" key="2">
    <source>
        <dbReference type="ARBA" id="ARBA00022694"/>
    </source>
</evidence>
<dbReference type="PROSITE" id="PS50054">
    <property type="entry name" value="TYR_PHOSPHATASE_DUAL"/>
    <property type="match status" value="1"/>
</dbReference>
<comment type="similarity">
    <text evidence="1">Belongs to the tRNA pseudouridine synthase TruA family.</text>
</comment>
<dbReference type="GO" id="GO:0008579">
    <property type="term" value="F:JUN kinase phosphatase activity"/>
    <property type="evidence" value="ECO:0007669"/>
    <property type="project" value="TreeGrafter"/>
</dbReference>
<feature type="domain" description="Tyrosine-protein phosphatase" evidence="6">
    <location>
        <begin position="370"/>
        <end position="510"/>
    </location>
</feature>
<dbReference type="GO" id="GO:0005737">
    <property type="term" value="C:cytoplasm"/>
    <property type="evidence" value="ECO:0007669"/>
    <property type="project" value="TreeGrafter"/>
</dbReference>
<dbReference type="InterPro" id="IPR001406">
    <property type="entry name" value="PsdUridine_synth_TruA"/>
</dbReference>
<dbReference type="Gene3D" id="3.30.70.580">
    <property type="entry name" value="Pseudouridine synthase I, catalytic domain, N-terminal subdomain"/>
    <property type="match status" value="1"/>
</dbReference>
<dbReference type="SMART" id="SM00195">
    <property type="entry name" value="DSPc"/>
    <property type="match status" value="1"/>
</dbReference>
<sequence>MNRYLINLSYIGTRFRGIQRKIDKSAGQFQDPHTVQGVIEEALLKLRSVNVPTLKLSSRTDTGVHALHNAVHVDLERPNGKPYDVDRITKQLNRSFERDAQSLRILSTVHVPLTFHARLCAKSRTYLYRLAVLKKEFARDHARQHPHSRFIPIEEHDRCYFLGHPRFDIETFAKVARTFEGVHDFRTFMAVAKGNPRQQEAMHSLRRIDQIVVERGQTMTAAFNREQTEQFYDFWDVRIRGRSFLYRQVRRMVGAWVAAAEGRITDRDVYHMLTVPSQNSWCSNVFVAPAYALYLCRSTILSISSFPAPSQATIPMASFLEQLRNRKTELQRTETTVTYMDGSRKIFRNNLEIDAPPRLGFIVDDSPDQVPACIVSQFLYLGSQDCVRAEVLEKYAITHVLSVGIETPPLEAGLSRAVEKKFVQCLDLPETNLRDVLEETNDFIEGCRKQGGRVLVHCNAGVSRSTSVVVGYLMLQCDQSFLQALGLVKSKRPCIKPNAGFIKQLRQLQL</sequence>
<keyword evidence="4" id="KW-0904">Protein phosphatase</keyword>
<dbReference type="HAMAP" id="MF_00171">
    <property type="entry name" value="TruA"/>
    <property type="match status" value="1"/>
</dbReference>
<dbReference type="PROSITE" id="PS50056">
    <property type="entry name" value="TYR_PHOSPHATASE_2"/>
    <property type="match status" value="1"/>
</dbReference>
<dbReference type="InterPro" id="IPR020094">
    <property type="entry name" value="TruA/RsuA/RluB/E/F_N"/>
</dbReference>
<dbReference type="InterPro" id="IPR029021">
    <property type="entry name" value="Prot-tyrosine_phosphatase-like"/>
</dbReference>
<name>A0A182IRN8_ANOAO</name>
<accession>A0A182IRN8</accession>
<evidence type="ECO:0000256" key="4">
    <source>
        <dbReference type="ARBA" id="ARBA00022912"/>
    </source>
</evidence>
<evidence type="ECO:0000259" key="7">
    <source>
        <dbReference type="PROSITE" id="PS50056"/>
    </source>
</evidence>
<dbReference type="InterPro" id="IPR016130">
    <property type="entry name" value="Tyr_Pase_AS"/>
</dbReference>
<dbReference type="PROSITE" id="PS00383">
    <property type="entry name" value="TYR_PHOSPHATASE_1"/>
    <property type="match status" value="1"/>
</dbReference>
<dbReference type="SUPFAM" id="SSF52799">
    <property type="entry name" value="(Phosphotyrosine protein) phosphatases II"/>
    <property type="match status" value="1"/>
</dbReference>
<dbReference type="Pfam" id="PF01416">
    <property type="entry name" value="PseudoU_synth_1"/>
    <property type="match status" value="1"/>
</dbReference>
<reference evidence="8" key="1">
    <citation type="submission" date="2022-08" db="UniProtKB">
        <authorList>
            <consortium name="EnsemblMetazoa"/>
        </authorList>
    </citation>
    <scope>IDENTIFICATION</scope>
    <source>
        <strain evidence="8">EBRO</strain>
    </source>
</reference>
<evidence type="ECO:0000256" key="3">
    <source>
        <dbReference type="ARBA" id="ARBA00022801"/>
    </source>
</evidence>
<dbReference type="InterPro" id="IPR000387">
    <property type="entry name" value="Tyr_Pase_dom"/>
</dbReference>
<proteinExistence type="inferred from homology"/>
<dbReference type="STRING" id="41427.A0A182IRN8"/>
<dbReference type="PANTHER" id="PTHR46377:SF1">
    <property type="entry name" value="DUAL SPECIFICITY PROTEIN PHOSPHATASE 19"/>
    <property type="match status" value="1"/>
</dbReference>
<dbReference type="PANTHER" id="PTHR46377">
    <property type="entry name" value="DUAL SPECIFICITY PROTEIN PHOSPHATASE 19"/>
    <property type="match status" value="1"/>
</dbReference>
<dbReference type="SUPFAM" id="SSF55120">
    <property type="entry name" value="Pseudouridine synthase"/>
    <property type="match status" value="1"/>
</dbReference>
<evidence type="ECO:0000313" key="8">
    <source>
        <dbReference type="EnsemblMetazoa" id="AATE004189-PA.1"/>
    </source>
</evidence>
<dbReference type="GO" id="GO:0001522">
    <property type="term" value="P:pseudouridine synthesis"/>
    <property type="evidence" value="ECO:0007669"/>
    <property type="project" value="InterPro"/>
</dbReference>
<dbReference type="InterPro" id="IPR000340">
    <property type="entry name" value="Dual-sp_phosphatase_cat-dom"/>
</dbReference>
<dbReference type="EnsemblMetazoa" id="AATE004189-RA">
    <property type="protein sequence ID" value="AATE004189-PA.1"/>
    <property type="gene ID" value="AATE004189"/>
</dbReference>
<evidence type="ECO:0000259" key="6">
    <source>
        <dbReference type="PROSITE" id="PS50054"/>
    </source>
</evidence>
<evidence type="ECO:0000256" key="1">
    <source>
        <dbReference type="ARBA" id="ARBA00009375"/>
    </source>
</evidence>
<dbReference type="GO" id="GO:0008033">
    <property type="term" value="P:tRNA processing"/>
    <property type="evidence" value="ECO:0007669"/>
    <property type="project" value="UniProtKB-KW"/>
</dbReference>
<dbReference type="CDD" id="cd14498">
    <property type="entry name" value="DSP"/>
    <property type="match status" value="1"/>
</dbReference>
<dbReference type="InterPro" id="IPR020103">
    <property type="entry name" value="PsdUridine_synth_cat_dom_sf"/>
</dbReference>
<dbReference type="VEuPathDB" id="VectorBase:AATE004189"/>
<organism evidence="8">
    <name type="scientific">Anopheles atroparvus</name>
    <name type="common">European mosquito</name>
    <dbReference type="NCBI Taxonomy" id="41427"/>
    <lineage>
        <taxon>Eukaryota</taxon>
        <taxon>Metazoa</taxon>
        <taxon>Ecdysozoa</taxon>
        <taxon>Arthropoda</taxon>
        <taxon>Hexapoda</taxon>
        <taxon>Insecta</taxon>
        <taxon>Pterygota</taxon>
        <taxon>Neoptera</taxon>
        <taxon>Endopterygota</taxon>
        <taxon>Diptera</taxon>
        <taxon>Nematocera</taxon>
        <taxon>Culicoidea</taxon>
        <taxon>Culicidae</taxon>
        <taxon>Anophelinae</taxon>
        <taxon>Anopheles</taxon>
    </lineage>
</organism>
<dbReference type="GO" id="GO:0009982">
    <property type="term" value="F:pseudouridine synthase activity"/>
    <property type="evidence" value="ECO:0007669"/>
    <property type="project" value="InterPro"/>
</dbReference>
<feature type="domain" description="Tyrosine specific protein phosphatases" evidence="7">
    <location>
        <begin position="434"/>
        <end position="493"/>
    </location>
</feature>
<evidence type="ECO:0000256" key="5">
    <source>
        <dbReference type="ARBA" id="ARBA00023235"/>
    </source>
</evidence>
<dbReference type="Gene3D" id="3.90.190.10">
    <property type="entry name" value="Protein tyrosine phosphatase superfamily"/>
    <property type="match status" value="1"/>
</dbReference>
<dbReference type="GO" id="GO:0003723">
    <property type="term" value="F:RNA binding"/>
    <property type="evidence" value="ECO:0007669"/>
    <property type="project" value="InterPro"/>
</dbReference>
<protein>
    <submittedName>
        <fullName evidence="8">Uncharacterized protein</fullName>
    </submittedName>
</protein>
<keyword evidence="5" id="KW-0413">Isomerase</keyword>
<dbReference type="InterPro" id="IPR020095">
    <property type="entry name" value="PsdUridine_synth_TruA_C"/>
</dbReference>
<keyword evidence="2" id="KW-0819">tRNA processing</keyword>
<dbReference type="Gene3D" id="3.30.70.660">
    <property type="entry name" value="Pseudouridine synthase I, catalytic domain, C-terminal subdomain"/>
    <property type="match status" value="1"/>
</dbReference>